<proteinExistence type="predicted"/>
<dbReference type="WBParaSite" id="RSKR_0000177800.1">
    <property type="protein sequence ID" value="RSKR_0000177800.1"/>
    <property type="gene ID" value="RSKR_0000177800"/>
</dbReference>
<evidence type="ECO:0000313" key="1">
    <source>
        <dbReference type="Proteomes" id="UP000095286"/>
    </source>
</evidence>
<organism evidence="1 2">
    <name type="scientific">Rhabditophanes sp. KR3021</name>
    <dbReference type="NCBI Taxonomy" id="114890"/>
    <lineage>
        <taxon>Eukaryota</taxon>
        <taxon>Metazoa</taxon>
        <taxon>Ecdysozoa</taxon>
        <taxon>Nematoda</taxon>
        <taxon>Chromadorea</taxon>
        <taxon>Rhabditida</taxon>
        <taxon>Tylenchina</taxon>
        <taxon>Panagrolaimomorpha</taxon>
        <taxon>Strongyloidoidea</taxon>
        <taxon>Alloionematidae</taxon>
        <taxon>Rhabditophanes</taxon>
    </lineage>
</organism>
<name>A0AC35TLA5_9BILA</name>
<evidence type="ECO:0000313" key="2">
    <source>
        <dbReference type="WBParaSite" id="RSKR_0000177800.1"/>
    </source>
</evidence>
<reference evidence="2" key="1">
    <citation type="submission" date="2016-11" db="UniProtKB">
        <authorList>
            <consortium name="WormBaseParasite"/>
        </authorList>
    </citation>
    <scope>IDENTIFICATION</scope>
    <source>
        <strain evidence="2">KR3021</strain>
    </source>
</reference>
<sequence length="1211" mass="138841">MTGILLAILFSSFFLSIGGWMHPITNLYNPPHINLEPPQVVWFQEKSHPSQDNKFVLEAHATGIIEYYEWVKINDKGQHDYLKIDGKRYAWQNENKTGTIVFLNPQKSDEGIYQGLISNLYGTAVTNKIHIKMGVLESFKSPKHQKLSVMEGEAVTLNCNKPYGNPAPTVFWLYRDTRQKSVIETIKKRHITTDPDGKLHISFVSSHDTRTNLIYECAVTSPIMPGEHRSGDTYSLALKTYKFPNTMFRPISIMYLSPKDNVYKSGDRLKLMCIFGGRPVPTIQWRKIGGQLPVNKMLNMDGPETDYGKSLIIENLRANDSGVYECRADHITHLMNVTVYAAPHWESEPPKDVSDREGAPIDIYCPAVGDPTPLIEWSMNGILLKDLKPDHKWLFLDGGRTFRFMYIDHDYDTAVYQCNASNPHGFIFANMYVNVEAHPPRFSMPDKRVWKVIQRSNVDFSCDVRAAPKENVVWVDSQNQIIQETPGKIMLFPNYTLRILDVNTADEGMYYCNVSNGYGINRASNKLEVFHPTYFVQVPSPRRLIVEANETVELSCRAVADPRLSIDYIWTRDGKTINITADADKTGTTTLKLNNVKGRDSGNIDCAAVSDVEVKVAGIELLVRDTPNEPIVQDITCNDVMARIKWMRPQANGDPIRKFLVQFNTSFIPDKFVTAYEELNVEHDHYQVDISLSPWVNYNFRVVAVNSYGMSEPGHRNDFVCSPRKTRPYHNPGNVLVEGNEPNNLVIYWDPLEKYDWNAPNMRYLIRYKLTSSKEDFREFIVEDPMANHTIIRDTPTYEQYDVQVISVNDIGECIVASPTHKGFSGENKPKSVVEGVQVEQIHNFSTVTVKWNPYKVDDVNGHFVGYKISYWKNDMPYHVQSFNASRMANSYTIRNLKAITTYEASVRTINKHYESKESERINFTTPEGLPSKVVNLKVRSVGSNSILMSWEIPQQTNGNIRGYFLTFEDLSTNEIEETYVLYRQTHYLHERLNTDTNYKVAVWAQSYGGEGPKVVRPVKTWPLIEPDMPTFEVESNEVGSFEVKWVPSNGTHWKMPGSSFYVQYTKHNYDDWKSSVPITLPNTHIELKGLEENMMYSVIGVAKDGNRTKSSFAKYVRTGTTRPMHYFNDDNFQKAMWFIIVMSLMIVFLLVLCICCFIGNRRSGIYSVKKKELDFGRKMLSESEYAKFLETKFQASTSLQKIPDDDEIMQ</sequence>
<protein>
    <submittedName>
        <fullName evidence="2">Neuroglian</fullName>
    </submittedName>
</protein>
<dbReference type="Proteomes" id="UP000095286">
    <property type="component" value="Unplaced"/>
</dbReference>
<accession>A0AC35TLA5</accession>